<dbReference type="RefSeq" id="WP_145221569.1">
    <property type="nucleotide sequence ID" value="NZ_CP036269.1"/>
</dbReference>
<dbReference type="OrthoDB" id="289713at2"/>
<gene>
    <name evidence="2" type="ORF">Pan241w_53840</name>
</gene>
<dbReference type="Proteomes" id="UP000317171">
    <property type="component" value="Chromosome"/>
</dbReference>
<sequence>MKFSKKKQLRVTGVVILCGFIGLILFQTFQKPDRIQWRKYSVTQIQNDLAHGKLILVSVMASWSHGTIMHEARYSEDPLVLKLIQTYPITCYQVDLAKIPGEQIDTWRNYFQDVSGLGLLLLTKNSRDEIVLRRLLADKITGEIVVSEIEQMLAEPTLKARG</sequence>
<evidence type="ECO:0008006" key="4">
    <source>
        <dbReference type="Google" id="ProtNLM"/>
    </source>
</evidence>
<reference evidence="2 3" key="1">
    <citation type="submission" date="2019-02" db="EMBL/GenBank/DDBJ databases">
        <title>Deep-cultivation of Planctomycetes and their phenomic and genomic characterization uncovers novel biology.</title>
        <authorList>
            <person name="Wiegand S."/>
            <person name="Jogler M."/>
            <person name="Boedeker C."/>
            <person name="Pinto D."/>
            <person name="Vollmers J."/>
            <person name="Rivas-Marin E."/>
            <person name="Kohn T."/>
            <person name="Peeters S.H."/>
            <person name="Heuer A."/>
            <person name="Rast P."/>
            <person name="Oberbeckmann S."/>
            <person name="Bunk B."/>
            <person name="Jeske O."/>
            <person name="Meyerdierks A."/>
            <person name="Storesund J.E."/>
            <person name="Kallscheuer N."/>
            <person name="Luecker S."/>
            <person name="Lage O.M."/>
            <person name="Pohl T."/>
            <person name="Merkel B.J."/>
            <person name="Hornburger P."/>
            <person name="Mueller R.-W."/>
            <person name="Bruemmer F."/>
            <person name="Labrenz M."/>
            <person name="Spormann A.M."/>
            <person name="Op den Camp H."/>
            <person name="Overmann J."/>
            <person name="Amann R."/>
            <person name="Jetten M.S.M."/>
            <person name="Mascher T."/>
            <person name="Medema M.H."/>
            <person name="Devos D.P."/>
            <person name="Kaster A.-K."/>
            <person name="Ovreas L."/>
            <person name="Rohde M."/>
            <person name="Galperin M.Y."/>
            <person name="Jogler C."/>
        </authorList>
    </citation>
    <scope>NUCLEOTIDE SEQUENCE [LARGE SCALE GENOMIC DNA]</scope>
    <source>
        <strain evidence="2 3">Pan241w</strain>
    </source>
</reference>
<keyword evidence="3" id="KW-1185">Reference proteome</keyword>
<name>A0A517RN32_9PLAN</name>
<dbReference type="KEGG" id="gaz:Pan241w_53840"/>
<keyword evidence="1" id="KW-1133">Transmembrane helix</keyword>
<dbReference type="EMBL" id="CP036269">
    <property type="protein sequence ID" value="QDT45264.1"/>
    <property type="molecule type" value="Genomic_DNA"/>
</dbReference>
<evidence type="ECO:0000313" key="2">
    <source>
        <dbReference type="EMBL" id="QDT45264.1"/>
    </source>
</evidence>
<protein>
    <recommendedName>
        <fullName evidence="4">DUF4174 domain-containing protein</fullName>
    </recommendedName>
</protein>
<dbReference type="AlphaFoldDB" id="A0A517RN32"/>
<evidence type="ECO:0000256" key="1">
    <source>
        <dbReference type="SAM" id="Phobius"/>
    </source>
</evidence>
<evidence type="ECO:0000313" key="3">
    <source>
        <dbReference type="Proteomes" id="UP000317171"/>
    </source>
</evidence>
<organism evidence="2 3">
    <name type="scientific">Gimesia alba</name>
    <dbReference type="NCBI Taxonomy" id="2527973"/>
    <lineage>
        <taxon>Bacteria</taxon>
        <taxon>Pseudomonadati</taxon>
        <taxon>Planctomycetota</taxon>
        <taxon>Planctomycetia</taxon>
        <taxon>Planctomycetales</taxon>
        <taxon>Planctomycetaceae</taxon>
        <taxon>Gimesia</taxon>
    </lineage>
</organism>
<accession>A0A517RN32</accession>
<proteinExistence type="predicted"/>
<keyword evidence="1" id="KW-0472">Membrane</keyword>
<keyword evidence="1" id="KW-0812">Transmembrane</keyword>
<feature type="transmembrane region" description="Helical" evidence="1">
    <location>
        <begin position="12"/>
        <end position="29"/>
    </location>
</feature>